<evidence type="ECO:0000313" key="3">
    <source>
        <dbReference type="Proteomes" id="UP000826195"/>
    </source>
</evidence>
<evidence type="ECO:0000313" key="2">
    <source>
        <dbReference type="EMBL" id="KAH0553650.1"/>
    </source>
</evidence>
<feature type="chain" id="PRO_5043462455" evidence="1">
    <location>
        <begin position="20"/>
        <end position="255"/>
    </location>
</feature>
<dbReference type="Proteomes" id="UP000826195">
    <property type="component" value="Unassembled WGS sequence"/>
</dbReference>
<dbReference type="InterPro" id="IPR009003">
    <property type="entry name" value="Peptidase_S1_PA"/>
</dbReference>
<comment type="caution">
    <text evidence="2">The sequence shown here is derived from an EMBL/GenBank/DDBJ whole genome shotgun (WGS) entry which is preliminary data.</text>
</comment>
<evidence type="ECO:0000256" key="1">
    <source>
        <dbReference type="SAM" id="SignalP"/>
    </source>
</evidence>
<dbReference type="SUPFAM" id="SSF50494">
    <property type="entry name" value="Trypsin-like serine proteases"/>
    <property type="match status" value="1"/>
</dbReference>
<proteinExistence type="predicted"/>
<keyword evidence="1" id="KW-0732">Signal</keyword>
<feature type="signal peptide" evidence="1">
    <location>
        <begin position="1"/>
        <end position="19"/>
    </location>
</feature>
<gene>
    <name evidence="2" type="ORF">KQX54_003155</name>
</gene>
<name>A0AAV7ILQ9_COTGL</name>
<organism evidence="2 3">
    <name type="scientific">Cotesia glomerata</name>
    <name type="common">Lepidopteran parasitic wasp</name>
    <name type="synonym">Apanteles glomeratus</name>
    <dbReference type="NCBI Taxonomy" id="32391"/>
    <lineage>
        <taxon>Eukaryota</taxon>
        <taxon>Metazoa</taxon>
        <taxon>Ecdysozoa</taxon>
        <taxon>Arthropoda</taxon>
        <taxon>Hexapoda</taxon>
        <taxon>Insecta</taxon>
        <taxon>Pterygota</taxon>
        <taxon>Neoptera</taxon>
        <taxon>Endopterygota</taxon>
        <taxon>Hymenoptera</taxon>
        <taxon>Apocrita</taxon>
        <taxon>Ichneumonoidea</taxon>
        <taxon>Braconidae</taxon>
        <taxon>Microgastrinae</taxon>
        <taxon>Cotesia</taxon>
    </lineage>
</organism>
<dbReference type="AlphaFoldDB" id="A0AAV7ILQ9"/>
<accession>A0AAV7ILQ9</accession>
<dbReference type="EMBL" id="JAHXZJ010001119">
    <property type="protein sequence ID" value="KAH0553650.1"/>
    <property type="molecule type" value="Genomic_DNA"/>
</dbReference>
<protein>
    <submittedName>
        <fullName evidence="2">Uncharacterized protein</fullName>
    </submittedName>
</protein>
<reference evidence="2 3" key="1">
    <citation type="journal article" date="2021" name="J. Hered.">
        <title>A chromosome-level genome assembly of the parasitoid wasp, Cotesia glomerata (Hymenoptera: Braconidae).</title>
        <authorList>
            <person name="Pinto B.J."/>
            <person name="Weis J.J."/>
            <person name="Gamble T."/>
            <person name="Ode P.J."/>
            <person name="Paul R."/>
            <person name="Zaspel J.M."/>
        </authorList>
    </citation>
    <scope>NUCLEOTIDE SEQUENCE [LARGE SCALE GENOMIC DNA]</scope>
    <source>
        <strain evidence="2">CgM1</strain>
    </source>
</reference>
<keyword evidence="3" id="KW-1185">Reference proteome</keyword>
<sequence>MDKRLMFLLILFVIELTHSKPQENKTLGAWEINFDGNLFSEENCEAVLISPQSLLAEAECVQRGLNISDAHISVNYRHVLGVYVNVATINKSNVHFSEGIKENLNIIVSKIALLITDQPVISSDYSKLSTAALVLTYNDPCGYKEENLIVEMALSNDGLIDFTHCFVPAFNETDINVSPCKALDDNIFCTYNKEMRDKNLRLRNFVYCQKKSGEEKFVIGMLMEKTINDLKGLSDSEMPEKFFVESLIASGYIYF</sequence>